<organism evidence="2 3">
    <name type="scientific">Choiromyces venosus 120613-1</name>
    <dbReference type="NCBI Taxonomy" id="1336337"/>
    <lineage>
        <taxon>Eukaryota</taxon>
        <taxon>Fungi</taxon>
        <taxon>Dikarya</taxon>
        <taxon>Ascomycota</taxon>
        <taxon>Pezizomycotina</taxon>
        <taxon>Pezizomycetes</taxon>
        <taxon>Pezizales</taxon>
        <taxon>Tuberaceae</taxon>
        <taxon>Choiromyces</taxon>
    </lineage>
</organism>
<protein>
    <submittedName>
        <fullName evidence="2">Uncharacterized protein</fullName>
    </submittedName>
</protein>
<gene>
    <name evidence="2" type="ORF">L873DRAFT_1806230</name>
</gene>
<evidence type="ECO:0000313" key="3">
    <source>
        <dbReference type="Proteomes" id="UP000276215"/>
    </source>
</evidence>
<keyword evidence="3" id="KW-1185">Reference proteome</keyword>
<evidence type="ECO:0000313" key="2">
    <source>
        <dbReference type="EMBL" id="RPA99731.1"/>
    </source>
</evidence>
<evidence type="ECO:0000256" key="1">
    <source>
        <dbReference type="SAM" id="SignalP"/>
    </source>
</evidence>
<proteinExistence type="predicted"/>
<dbReference type="Proteomes" id="UP000276215">
    <property type="component" value="Unassembled WGS sequence"/>
</dbReference>
<dbReference type="AlphaFoldDB" id="A0A3N4JSD3"/>
<feature type="chain" id="PRO_5017957498" evidence="1">
    <location>
        <begin position="33"/>
        <end position="69"/>
    </location>
</feature>
<name>A0A3N4JSD3_9PEZI</name>
<keyword evidence="1" id="KW-0732">Signal</keyword>
<feature type="signal peptide" evidence="1">
    <location>
        <begin position="1"/>
        <end position="32"/>
    </location>
</feature>
<reference evidence="2 3" key="1">
    <citation type="journal article" date="2018" name="Nat. Ecol. Evol.">
        <title>Pezizomycetes genomes reveal the molecular basis of ectomycorrhizal truffle lifestyle.</title>
        <authorList>
            <person name="Murat C."/>
            <person name="Payen T."/>
            <person name="Noel B."/>
            <person name="Kuo A."/>
            <person name="Morin E."/>
            <person name="Chen J."/>
            <person name="Kohler A."/>
            <person name="Krizsan K."/>
            <person name="Balestrini R."/>
            <person name="Da Silva C."/>
            <person name="Montanini B."/>
            <person name="Hainaut M."/>
            <person name="Levati E."/>
            <person name="Barry K.W."/>
            <person name="Belfiori B."/>
            <person name="Cichocki N."/>
            <person name="Clum A."/>
            <person name="Dockter R.B."/>
            <person name="Fauchery L."/>
            <person name="Guy J."/>
            <person name="Iotti M."/>
            <person name="Le Tacon F."/>
            <person name="Lindquist E.A."/>
            <person name="Lipzen A."/>
            <person name="Malagnac F."/>
            <person name="Mello A."/>
            <person name="Molinier V."/>
            <person name="Miyauchi S."/>
            <person name="Poulain J."/>
            <person name="Riccioni C."/>
            <person name="Rubini A."/>
            <person name="Sitrit Y."/>
            <person name="Splivallo R."/>
            <person name="Traeger S."/>
            <person name="Wang M."/>
            <person name="Zifcakova L."/>
            <person name="Wipf D."/>
            <person name="Zambonelli A."/>
            <person name="Paolocci F."/>
            <person name="Nowrousian M."/>
            <person name="Ottonello S."/>
            <person name="Baldrian P."/>
            <person name="Spatafora J.W."/>
            <person name="Henrissat B."/>
            <person name="Nagy L.G."/>
            <person name="Aury J.M."/>
            <person name="Wincker P."/>
            <person name="Grigoriev I.V."/>
            <person name="Bonfante P."/>
            <person name="Martin F.M."/>
        </authorList>
    </citation>
    <scope>NUCLEOTIDE SEQUENCE [LARGE SCALE GENOMIC DNA]</scope>
    <source>
        <strain evidence="2 3">120613-1</strain>
    </source>
</reference>
<dbReference type="EMBL" id="ML120385">
    <property type="protein sequence ID" value="RPA99731.1"/>
    <property type="molecule type" value="Genomic_DNA"/>
</dbReference>
<accession>A0A3N4JSD3</accession>
<sequence>MECGGRECVRVLALSFLLFFFLFSLHEGGGYGMITVDSMIPVPYLGNTKIKALKKMKKSTILFLLLQGL</sequence>